<name>A0AA36GID3_CYLNA</name>
<proteinExistence type="predicted"/>
<gene>
    <name evidence="1" type="ORF">CYNAS_LOCUS1699</name>
</gene>
<dbReference type="Proteomes" id="UP001176961">
    <property type="component" value="Unassembled WGS sequence"/>
</dbReference>
<keyword evidence="2" id="KW-1185">Reference proteome</keyword>
<sequence length="74" mass="8068">MASVVLLSVQVAIPMKLASMTIARSLRKVLCVQELKKVPSVKDNTSTPPVVAVAGDNDPKNYDCRALQIELDRM</sequence>
<dbReference type="AlphaFoldDB" id="A0AA36GID3"/>
<evidence type="ECO:0000313" key="1">
    <source>
        <dbReference type="EMBL" id="CAJ0589716.1"/>
    </source>
</evidence>
<protein>
    <submittedName>
        <fullName evidence="1">Uncharacterized protein</fullName>
    </submittedName>
</protein>
<dbReference type="EMBL" id="CATQJL010000001">
    <property type="protein sequence ID" value="CAJ0589716.1"/>
    <property type="molecule type" value="Genomic_DNA"/>
</dbReference>
<comment type="caution">
    <text evidence="1">The sequence shown here is derived from an EMBL/GenBank/DDBJ whole genome shotgun (WGS) entry which is preliminary data.</text>
</comment>
<accession>A0AA36GID3</accession>
<evidence type="ECO:0000313" key="2">
    <source>
        <dbReference type="Proteomes" id="UP001176961"/>
    </source>
</evidence>
<reference evidence="1" key="1">
    <citation type="submission" date="2023-07" db="EMBL/GenBank/DDBJ databases">
        <authorList>
            <consortium name="CYATHOMIX"/>
        </authorList>
    </citation>
    <scope>NUCLEOTIDE SEQUENCE</scope>
    <source>
        <strain evidence="1">N/A</strain>
    </source>
</reference>
<organism evidence="1 2">
    <name type="scientific">Cylicocyclus nassatus</name>
    <name type="common">Nematode worm</name>
    <dbReference type="NCBI Taxonomy" id="53992"/>
    <lineage>
        <taxon>Eukaryota</taxon>
        <taxon>Metazoa</taxon>
        <taxon>Ecdysozoa</taxon>
        <taxon>Nematoda</taxon>
        <taxon>Chromadorea</taxon>
        <taxon>Rhabditida</taxon>
        <taxon>Rhabditina</taxon>
        <taxon>Rhabditomorpha</taxon>
        <taxon>Strongyloidea</taxon>
        <taxon>Strongylidae</taxon>
        <taxon>Cylicocyclus</taxon>
    </lineage>
</organism>